<dbReference type="STRING" id="1415166.NONO_c61030"/>
<keyword evidence="3" id="KW-1185">Reference proteome</keyword>
<feature type="chain" id="PRO_5004873372" evidence="1">
    <location>
        <begin position="24"/>
        <end position="137"/>
    </location>
</feature>
<evidence type="ECO:0000313" key="2">
    <source>
        <dbReference type="EMBL" id="AHH20879.1"/>
    </source>
</evidence>
<name>W5TP29_9NOCA</name>
<keyword evidence="1" id="KW-0732">Signal</keyword>
<reference evidence="2 3" key="1">
    <citation type="journal article" date="2014" name="Appl. Environ. Microbiol.">
        <title>Insights into the Microbial Degradation of Rubber and Gutta-Percha by Analysis of the Complete Genome of Nocardia nova SH22a.</title>
        <authorList>
            <person name="Luo Q."/>
            <person name="Hiessl S."/>
            <person name="Poehlein A."/>
            <person name="Daniel R."/>
            <person name="Steinbuchel A."/>
        </authorList>
    </citation>
    <scope>NUCLEOTIDE SEQUENCE [LARGE SCALE GENOMIC DNA]</scope>
    <source>
        <strain evidence="2">SH22a</strain>
    </source>
</reference>
<organism evidence="2 3">
    <name type="scientific">Nocardia nova SH22a</name>
    <dbReference type="NCBI Taxonomy" id="1415166"/>
    <lineage>
        <taxon>Bacteria</taxon>
        <taxon>Bacillati</taxon>
        <taxon>Actinomycetota</taxon>
        <taxon>Actinomycetes</taxon>
        <taxon>Mycobacteriales</taxon>
        <taxon>Nocardiaceae</taxon>
        <taxon>Nocardia</taxon>
    </lineage>
</organism>
<dbReference type="EMBL" id="CP006850">
    <property type="protein sequence ID" value="AHH20879.1"/>
    <property type="molecule type" value="Genomic_DNA"/>
</dbReference>
<sequence>MIRTIAAAGLLAVASVSIGTATASATAPEPVATPVASVQENQAAERAFLTEFGIATSVGGFGGTVIGAGVGCLIAGTPAVVGGPLVIPACLAGAASGAAVGAVIGTIAVGGPTLAVAGADLVSTLTAAPGATRWADR</sequence>
<dbReference type="AlphaFoldDB" id="W5TP29"/>
<proteinExistence type="predicted"/>
<dbReference type="KEGG" id="nno:NONO_c61030"/>
<feature type="signal peptide" evidence="1">
    <location>
        <begin position="1"/>
        <end position="23"/>
    </location>
</feature>
<protein>
    <submittedName>
        <fullName evidence="2">Uncharacterized protein</fullName>
    </submittedName>
</protein>
<evidence type="ECO:0000256" key="1">
    <source>
        <dbReference type="SAM" id="SignalP"/>
    </source>
</evidence>
<dbReference type="RefSeq" id="WP_025352217.1">
    <property type="nucleotide sequence ID" value="NZ_CP006850.1"/>
</dbReference>
<dbReference type="Proteomes" id="UP000019150">
    <property type="component" value="Chromosome"/>
</dbReference>
<gene>
    <name evidence="2" type="ORF">NONO_c61030</name>
</gene>
<accession>W5TP29</accession>
<dbReference type="HOGENOM" id="CLU_1863098_0_0_11"/>
<evidence type="ECO:0000313" key="3">
    <source>
        <dbReference type="Proteomes" id="UP000019150"/>
    </source>
</evidence>
<dbReference type="PATRIC" id="fig|1415166.3.peg.6278"/>